<dbReference type="InterPro" id="IPR013328">
    <property type="entry name" value="6PGD_dom2"/>
</dbReference>
<name>A0A845A897_9SPHN</name>
<evidence type="ECO:0000313" key="4">
    <source>
        <dbReference type="Proteomes" id="UP000460561"/>
    </source>
</evidence>
<feature type="domain" description="Phosphogluconate dehydrogenase NAD-binding putative C-terminal" evidence="2">
    <location>
        <begin position="188"/>
        <end position="255"/>
    </location>
</feature>
<comment type="caution">
    <text evidence="3">The sequence shown here is derived from an EMBL/GenBank/DDBJ whole genome shotgun (WGS) entry which is preliminary data.</text>
</comment>
<evidence type="ECO:0000313" key="3">
    <source>
        <dbReference type="EMBL" id="MXP25055.1"/>
    </source>
</evidence>
<accession>A0A845A897</accession>
<dbReference type="Gene3D" id="1.10.1040.10">
    <property type="entry name" value="N-(1-d-carboxylethyl)-l-norvaline Dehydrogenase, domain 2"/>
    <property type="match status" value="1"/>
</dbReference>
<dbReference type="EMBL" id="WTYQ01000001">
    <property type="protein sequence ID" value="MXP25055.1"/>
    <property type="molecule type" value="Genomic_DNA"/>
</dbReference>
<dbReference type="Proteomes" id="UP000460561">
    <property type="component" value="Unassembled WGS sequence"/>
</dbReference>
<evidence type="ECO:0000259" key="2">
    <source>
        <dbReference type="Pfam" id="PF09130"/>
    </source>
</evidence>
<organism evidence="3 4">
    <name type="scientific">Altericroceibacterium indicum</name>
    <dbReference type="NCBI Taxonomy" id="374177"/>
    <lineage>
        <taxon>Bacteria</taxon>
        <taxon>Pseudomonadati</taxon>
        <taxon>Pseudomonadota</taxon>
        <taxon>Alphaproteobacteria</taxon>
        <taxon>Sphingomonadales</taxon>
        <taxon>Erythrobacteraceae</taxon>
        <taxon>Altericroceibacterium</taxon>
    </lineage>
</organism>
<dbReference type="InterPro" id="IPR015814">
    <property type="entry name" value="Pgluconate_DH_NAD-bd_C"/>
</dbReference>
<keyword evidence="4" id="KW-1185">Reference proteome</keyword>
<dbReference type="SUPFAM" id="SSF48179">
    <property type="entry name" value="6-phosphogluconate dehydrogenase C-terminal domain-like"/>
    <property type="match status" value="1"/>
</dbReference>
<protein>
    <submittedName>
        <fullName evidence="3">DUF1932 domain-containing protein</fullName>
    </submittedName>
</protein>
<dbReference type="InterPro" id="IPR008927">
    <property type="entry name" value="6-PGluconate_DH-like_C_sf"/>
</dbReference>
<feature type="domain" description="6-phosphogluconate dehydrogenase NADP-binding" evidence="1">
    <location>
        <begin position="3"/>
        <end position="141"/>
    </location>
</feature>
<dbReference type="InterPro" id="IPR036291">
    <property type="entry name" value="NAD(P)-bd_dom_sf"/>
</dbReference>
<reference evidence="3 4" key="1">
    <citation type="submission" date="2019-12" db="EMBL/GenBank/DDBJ databases">
        <title>Genomic-based taxomic classification of the family Erythrobacteraceae.</title>
        <authorList>
            <person name="Xu L."/>
        </authorList>
    </citation>
    <scope>NUCLEOTIDE SEQUENCE [LARGE SCALE GENOMIC DNA]</scope>
    <source>
        <strain evidence="3 4">DSM 18604</strain>
    </source>
</reference>
<evidence type="ECO:0000259" key="1">
    <source>
        <dbReference type="Pfam" id="PF03446"/>
    </source>
</evidence>
<sequence>MPTIAIIGAGAMGAGMGRRLKENGCRVLTNLDGRSDASQKRATQSGMEHVPIAEMALADLVLSIVPPVEAGRVVESLAPLFAQDKSPLFCDANAISPETMHSLAQRVEALGGIATDGGIIGAPPAEHHDGPRLYVSGPQASAFKILANYGIDVRILSGPIGSVSALKMCYGGINKGIIGLTTALLLAAERHGAGENLRAEFEISQRHLLENSRRTIPQMYPKAYRWDGEMAEISSFLAKDDPAAAMIWQGLAQFFTDRAAAEPEGAELASLQALLK</sequence>
<dbReference type="GO" id="GO:0050661">
    <property type="term" value="F:NADP binding"/>
    <property type="evidence" value="ECO:0007669"/>
    <property type="project" value="InterPro"/>
</dbReference>
<dbReference type="AlphaFoldDB" id="A0A845A897"/>
<dbReference type="Gene3D" id="3.40.50.720">
    <property type="entry name" value="NAD(P)-binding Rossmann-like Domain"/>
    <property type="match status" value="1"/>
</dbReference>
<dbReference type="InterPro" id="IPR006115">
    <property type="entry name" value="6PGDH_NADP-bd"/>
</dbReference>
<dbReference type="RefSeq" id="WP_160738222.1">
    <property type="nucleotide sequence ID" value="NZ_WTYQ01000001.1"/>
</dbReference>
<dbReference type="Pfam" id="PF09130">
    <property type="entry name" value="DUF1932"/>
    <property type="match status" value="1"/>
</dbReference>
<gene>
    <name evidence="3" type="ORF">GRI39_03200</name>
</gene>
<proteinExistence type="predicted"/>
<dbReference type="SUPFAM" id="SSF51735">
    <property type="entry name" value="NAD(P)-binding Rossmann-fold domains"/>
    <property type="match status" value="1"/>
</dbReference>
<dbReference type="OrthoDB" id="1271986at2"/>
<dbReference type="Pfam" id="PF03446">
    <property type="entry name" value="NAD_binding_2"/>
    <property type="match status" value="1"/>
</dbReference>